<dbReference type="Gene3D" id="2.60.40.2020">
    <property type="match status" value="1"/>
</dbReference>
<dbReference type="Pfam" id="PF09394">
    <property type="entry name" value="Inhibitor_I42"/>
    <property type="match status" value="1"/>
</dbReference>
<evidence type="ECO:0000256" key="1">
    <source>
        <dbReference type="ARBA" id="ARBA00022690"/>
    </source>
</evidence>
<dbReference type="Proteomes" id="UP000563838">
    <property type="component" value="Unassembled WGS sequence"/>
</dbReference>
<reference evidence="4 5" key="1">
    <citation type="submission" date="2020-07" db="EMBL/GenBank/DDBJ databases">
        <title>Genomic Encyclopedia of Type Strains, Phase IV (KMG-V): Genome sequencing to study the core and pangenomes of soil and plant-associated prokaryotes.</title>
        <authorList>
            <person name="Whitman W."/>
        </authorList>
    </citation>
    <scope>NUCLEOTIDE SEQUENCE [LARGE SCALE GENOMIC DNA]</scope>
    <source>
        <strain evidence="4 5">A4</strain>
    </source>
</reference>
<gene>
    <name evidence="4" type="ORF">HNP87_001541</name>
</gene>
<evidence type="ECO:0000256" key="2">
    <source>
        <dbReference type="ARBA" id="ARBA00022704"/>
    </source>
</evidence>
<name>A0A7J9NL57_METMI</name>
<dbReference type="InterPro" id="IPR018990">
    <property type="entry name" value="Prot_inh_I42_chagasin"/>
</dbReference>
<dbReference type="RefSeq" id="WP_181488904.1">
    <property type="nucleotide sequence ID" value="NZ_JACDUI010000002.1"/>
</dbReference>
<keyword evidence="1" id="KW-0646">Protease inhibitor</keyword>
<dbReference type="GO" id="GO:0004869">
    <property type="term" value="F:cysteine-type endopeptidase inhibitor activity"/>
    <property type="evidence" value="ECO:0007669"/>
    <property type="project" value="UniProtKB-KW"/>
</dbReference>
<protein>
    <recommendedName>
        <fullName evidence="3">Proteinase inhibitor I42 chagasin domain-containing protein</fullName>
    </recommendedName>
</protein>
<organism evidence="4 5">
    <name type="scientific">Methanococcus maripaludis</name>
    <name type="common">Methanococcus deltae</name>
    <dbReference type="NCBI Taxonomy" id="39152"/>
    <lineage>
        <taxon>Archaea</taxon>
        <taxon>Methanobacteriati</taxon>
        <taxon>Methanobacteriota</taxon>
        <taxon>Methanomada group</taxon>
        <taxon>Methanococci</taxon>
        <taxon>Methanococcales</taxon>
        <taxon>Methanococcaceae</taxon>
        <taxon>Methanococcus</taxon>
    </lineage>
</organism>
<proteinExistence type="predicted"/>
<accession>A0A7J9NL57</accession>
<evidence type="ECO:0000313" key="5">
    <source>
        <dbReference type="Proteomes" id="UP000563838"/>
    </source>
</evidence>
<keyword evidence="2" id="KW-0789">Thiol protease inhibitor</keyword>
<dbReference type="InterPro" id="IPR036331">
    <property type="entry name" value="Chagasin-like_sf"/>
</dbReference>
<comment type="caution">
    <text evidence="4">The sequence shown here is derived from an EMBL/GenBank/DDBJ whole genome shotgun (WGS) entry which is preliminary data.</text>
</comment>
<feature type="domain" description="Proteinase inhibitor I42 chagasin" evidence="3">
    <location>
        <begin position="10"/>
        <end position="96"/>
    </location>
</feature>
<evidence type="ECO:0000259" key="3">
    <source>
        <dbReference type="Pfam" id="PF09394"/>
    </source>
</evidence>
<dbReference type="EMBL" id="JACDUI010000002">
    <property type="protein sequence ID" value="MBA2841009.1"/>
    <property type="molecule type" value="Genomic_DNA"/>
</dbReference>
<dbReference type="AlphaFoldDB" id="A0A7J9NL57"/>
<dbReference type="SUPFAM" id="SSF141066">
    <property type="entry name" value="ICP-like"/>
    <property type="match status" value="1"/>
</dbReference>
<sequence length="355" mass="39098">MEDKKIGDVNVKAKEGFNINLYTNGGIPYIWGVTHIPDFVAFVDKTTTVLDPKPGGRVKITFNFLALEKGQDYLEFKLIQPFGDFEIAEEVSYALIVDSADLKRAKNEMTRLSSAMGESKFLKITPEAMSTLVNEKNIQAYKDPETGGIIVVYGAPTPPEPVPDYGVPCALPITDYGIPVMYYGAPCRSFSKTNFSNQAISQNNICIPPYGFSKQFYDPTVAYGVNCAPVLKGSNQGTQMLYAAPMVLESQENCLLKYGTPWGISKNSEECILKYGVPLFDCENAENEDCIVKYGFPVRIEKASEDSERCVVKYGTPSGIAKNANECNLKYGFPVGFIEHPNCIVKYGFPGGNSK</sequence>
<evidence type="ECO:0000313" key="4">
    <source>
        <dbReference type="EMBL" id="MBA2841009.1"/>
    </source>
</evidence>